<dbReference type="GO" id="GO:0008270">
    <property type="term" value="F:zinc ion binding"/>
    <property type="evidence" value="ECO:0007669"/>
    <property type="project" value="InterPro"/>
</dbReference>
<dbReference type="CDD" id="cd12148">
    <property type="entry name" value="fungal_TF_MHR"/>
    <property type="match status" value="1"/>
</dbReference>
<feature type="compositionally biased region" description="Low complexity" evidence="5">
    <location>
        <begin position="556"/>
        <end position="565"/>
    </location>
</feature>
<dbReference type="PANTHER" id="PTHR47431:SF5">
    <property type="entry name" value="ZN(II)2CYS6 TRANSCRIPTION FACTOR (EUROFUNG)"/>
    <property type="match status" value="1"/>
</dbReference>
<dbReference type="GO" id="GO:0000981">
    <property type="term" value="F:DNA-binding transcription factor activity, RNA polymerase II-specific"/>
    <property type="evidence" value="ECO:0007669"/>
    <property type="project" value="InterPro"/>
</dbReference>
<comment type="caution">
    <text evidence="7">The sequence shown here is derived from an EMBL/GenBank/DDBJ whole genome shotgun (WGS) entry which is preliminary data.</text>
</comment>
<feature type="domain" description="Zn(2)-C6 fungal-type" evidence="6">
    <location>
        <begin position="31"/>
        <end position="60"/>
    </location>
</feature>
<dbReference type="VEuPathDB" id="FungiDB:TERG_06330"/>
<proteinExistence type="predicted"/>
<evidence type="ECO:0000313" key="7">
    <source>
        <dbReference type="EMBL" id="OAL67844.1"/>
    </source>
</evidence>
<dbReference type="PROSITE" id="PS00463">
    <property type="entry name" value="ZN2_CY6_FUNGAL_1"/>
    <property type="match status" value="1"/>
</dbReference>
<keyword evidence="4" id="KW-0539">Nucleus</keyword>
<feature type="region of interest" description="Disordered" evidence="5">
    <location>
        <begin position="548"/>
        <end position="568"/>
    </location>
</feature>
<dbReference type="CDD" id="cd00067">
    <property type="entry name" value="GAL4"/>
    <property type="match status" value="1"/>
</dbReference>
<dbReference type="InterPro" id="IPR036864">
    <property type="entry name" value="Zn2-C6_fun-type_DNA-bd_sf"/>
</dbReference>
<accession>A0A178F6Z9</accession>
<evidence type="ECO:0000256" key="3">
    <source>
        <dbReference type="ARBA" id="ARBA00023163"/>
    </source>
</evidence>
<dbReference type="AlphaFoldDB" id="A0A178F6Z9"/>
<dbReference type="Gene3D" id="4.10.240.10">
    <property type="entry name" value="Zn(2)-C6 fungal-type DNA-binding domain"/>
    <property type="match status" value="1"/>
</dbReference>
<gene>
    <name evidence="7" type="ORF">A7C99_0975</name>
</gene>
<keyword evidence="3" id="KW-0804">Transcription</keyword>
<evidence type="ECO:0000256" key="2">
    <source>
        <dbReference type="ARBA" id="ARBA00023125"/>
    </source>
</evidence>
<keyword evidence="2" id="KW-0238">DNA-binding</keyword>
<dbReference type="Pfam" id="PF00172">
    <property type="entry name" value="Zn_clus"/>
    <property type="match status" value="1"/>
</dbReference>
<sequence length="709" mass="78101">MEDDKRPSAIGNPSITKIARKKFAKPPVKVACLSCRASRIRCDGKDPCSCCALKGKECSYLPSKRGGPRKKRADPPSSLGDTMQSRVWSAVHPVPRIDEEIFTQVDDLAVPGAGLRHLDFPVDVQSMLEGLFVPPNAQQQVPVHSTPAHPPPVPPAEPPRVRLYGNEQDILNSYYIYIHYYFPIFPPPHSPIAVDRPLNTPVKAPATPTSDPVLPYKPKSPVTLAISAVLALIPHPRDPNSFAPESVLLRRAYAHAFAREAVTSIEAESDLQESVTSPSEALTHNSTVPTRLMVHPLTPIDLEGILALLILSIYEYTQRGNLIKMRHRAGQAYIMAMNLSLHAITHDDSPFAEARRRAWWMTFYCVCQGSIVGTVPITILTHDPRFTTPYPRFTSDSRAWSILIQAQQALVAATQYIIDFNRAMRAKANLAIIFERMGKLTAWTSSILAQIDAPLQESSVAPPQDIESITAQSIRYISRIKLCSARIKTHRFRAFLDIPIFIKKHCDLTCASISSPTTESSPSALEYQDTIQPIACCSSNFSQLPAAPPANTQLESPISSSSPISDTSGSRWIPGDSFPFSNYTSTSICLEAALSIAQMFDSLPYPKPTYDKEYSSLGFTPVVPRTMPSFACCAMQSSYAMLMLYYKSRAINPGMVESPLSDTDQLGEELQHGLECVIGAVRNYSMAFEALGGMRDEIEGAFLTAFPQD</sequence>
<keyword evidence="1" id="KW-0805">Transcription regulation</keyword>
<dbReference type="EMBL" id="LHPM01000009">
    <property type="protein sequence ID" value="OAL67844.1"/>
    <property type="molecule type" value="Genomic_DNA"/>
</dbReference>
<feature type="region of interest" description="Disordered" evidence="5">
    <location>
        <begin position="62"/>
        <end position="83"/>
    </location>
</feature>
<dbReference type="InterPro" id="IPR001138">
    <property type="entry name" value="Zn2Cys6_DnaBD"/>
</dbReference>
<dbReference type="GO" id="GO:0003677">
    <property type="term" value="F:DNA binding"/>
    <property type="evidence" value="ECO:0007669"/>
    <property type="project" value="UniProtKB-KW"/>
</dbReference>
<evidence type="ECO:0000313" key="8">
    <source>
        <dbReference type="Proteomes" id="UP000243015"/>
    </source>
</evidence>
<protein>
    <recommendedName>
        <fullName evidence="6">Zn(2)-C6 fungal-type domain-containing protein</fullName>
    </recommendedName>
</protein>
<evidence type="ECO:0000259" key="6">
    <source>
        <dbReference type="PROSITE" id="PS50048"/>
    </source>
</evidence>
<dbReference type="SMART" id="SM00066">
    <property type="entry name" value="GAL4"/>
    <property type="match status" value="1"/>
</dbReference>
<evidence type="ECO:0000256" key="4">
    <source>
        <dbReference type="ARBA" id="ARBA00023242"/>
    </source>
</evidence>
<evidence type="ECO:0000256" key="1">
    <source>
        <dbReference type="ARBA" id="ARBA00023015"/>
    </source>
</evidence>
<dbReference type="PROSITE" id="PS50048">
    <property type="entry name" value="ZN2_CY6_FUNGAL_2"/>
    <property type="match status" value="1"/>
</dbReference>
<evidence type="ECO:0000256" key="5">
    <source>
        <dbReference type="SAM" id="MobiDB-lite"/>
    </source>
</evidence>
<reference evidence="7 8" key="1">
    <citation type="submission" date="2016-05" db="EMBL/GenBank/DDBJ databases">
        <title>Genome sequencing of Trichophyton rubrum CMCC(F)T1i isolated from hair.</title>
        <authorList>
            <person name="Zhan P."/>
            <person name="Tao Y."/>
            <person name="Liu W."/>
        </authorList>
    </citation>
    <scope>NUCLEOTIDE SEQUENCE [LARGE SCALE GENOMIC DNA]</scope>
    <source>
        <strain evidence="8">CMCC(F)T1i</strain>
    </source>
</reference>
<dbReference type="Proteomes" id="UP000243015">
    <property type="component" value="Unassembled WGS sequence"/>
</dbReference>
<dbReference type="PANTHER" id="PTHR47431">
    <property type="entry name" value="ZN(II)2CYS6 TRANSCRIPTION FACTOR (EUROFUNG)-RELATED"/>
    <property type="match status" value="1"/>
</dbReference>
<organism evidence="7 8">
    <name type="scientific">Trichophyton rubrum</name>
    <name type="common">Athlete's foot fungus</name>
    <name type="synonym">Epidermophyton rubrum</name>
    <dbReference type="NCBI Taxonomy" id="5551"/>
    <lineage>
        <taxon>Eukaryota</taxon>
        <taxon>Fungi</taxon>
        <taxon>Dikarya</taxon>
        <taxon>Ascomycota</taxon>
        <taxon>Pezizomycotina</taxon>
        <taxon>Eurotiomycetes</taxon>
        <taxon>Eurotiomycetidae</taxon>
        <taxon>Onygenales</taxon>
        <taxon>Arthrodermataceae</taxon>
        <taxon>Trichophyton</taxon>
    </lineage>
</organism>
<name>A0A178F6Z9_TRIRU</name>
<dbReference type="SUPFAM" id="SSF57701">
    <property type="entry name" value="Zn2/Cys6 DNA-binding domain"/>
    <property type="match status" value="1"/>
</dbReference>